<accession>A0AAN8XS02</accession>
<evidence type="ECO:0000313" key="3">
    <source>
        <dbReference type="Proteomes" id="UP001381693"/>
    </source>
</evidence>
<feature type="compositionally biased region" description="Basic and acidic residues" evidence="1">
    <location>
        <begin position="954"/>
        <end position="963"/>
    </location>
</feature>
<evidence type="ECO:0000256" key="1">
    <source>
        <dbReference type="SAM" id="MobiDB-lite"/>
    </source>
</evidence>
<gene>
    <name evidence="2" type="ORF">SK128_011923</name>
</gene>
<feature type="compositionally biased region" description="Basic residues" evidence="1">
    <location>
        <begin position="914"/>
        <end position="923"/>
    </location>
</feature>
<comment type="caution">
    <text evidence="2">The sequence shown here is derived from an EMBL/GenBank/DDBJ whole genome shotgun (WGS) entry which is preliminary data.</text>
</comment>
<reference evidence="2 3" key="1">
    <citation type="submission" date="2023-11" db="EMBL/GenBank/DDBJ databases">
        <title>Halocaridina rubra genome assembly.</title>
        <authorList>
            <person name="Smith C."/>
        </authorList>
    </citation>
    <scope>NUCLEOTIDE SEQUENCE [LARGE SCALE GENOMIC DNA]</scope>
    <source>
        <strain evidence="2">EP-1</strain>
        <tissue evidence="2">Whole</tissue>
    </source>
</reference>
<name>A0AAN8XS02_HALRR</name>
<keyword evidence="3" id="KW-1185">Reference proteome</keyword>
<dbReference type="AlphaFoldDB" id="A0AAN8XS02"/>
<feature type="compositionally biased region" description="Polar residues" evidence="1">
    <location>
        <begin position="980"/>
        <end position="995"/>
    </location>
</feature>
<feature type="region of interest" description="Disordered" evidence="1">
    <location>
        <begin position="914"/>
        <end position="933"/>
    </location>
</feature>
<protein>
    <submittedName>
        <fullName evidence="2">Uncharacterized protein</fullName>
    </submittedName>
</protein>
<dbReference type="Proteomes" id="UP001381693">
    <property type="component" value="Unassembled WGS sequence"/>
</dbReference>
<organism evidence="2 3">
    <name type="scientific">Halocaridina rubra</name>
    <name type="common">Hawaiian red shrimp</name>
    <dbReference type="NCBI Taxonomy" id="373956"/>
    <lineage>
        <taxon>Eukaryota</taxon>
        <taxon>Metazoa</taxon>
        <taxon>Ecdysozoa</taxon>
        <taxon>Arthropoda</taxon>
        <taxon>Crustacea</taxon>
        <taxon>Multicrustacea</taxon>
        <taxon>Malacostraca</taxon>
        <taxon>Eumalacostraca</taxon>
        <taxon>Eucarida</taxon>
        <taxon>Decapoda</taxon>
        <taxon>Pleocyemata</taxon>
        <taxon>Caridea</taxon>
        <taxon>Atyoidea</taxon>
        <taxon>Atyidae</taxon>
        <taxon>Halocaridina</taxon>
    </lineage>
</organism>
<feature type="region of interest" description="Disordered" evidence="1">
    <location>
        <begin position="954"/>
        <end position="999"/>
    </location>
</feature>
<sequence length="1047" mass="118186">MEIDQHLIWMLSAVKSVSAADIDENKLNHSISDCLNRIKGVYSSKQREEEFDDFRAKFTLVLVLSCPAIRKLPVVNNCRDFEAVIHAFPQLKESAFFSIVRTQKLYKFIFPVLSHLPPTTLQTLIEEFFACTSVITPVTLAVSLEMLKAFLVSLQTILLEDISMEQRSAVVNNILKFYSLKKVSNGSDAQVKLSAYYFMYLCECTYVLLCSTTGRPLEQPEDYGSIQVWKSLFETKDNDTLKTCGILKSDACTVFLQMCSENVQSVTVDMWMEWNDITLPVSVIVHKKSSTVHLKPQARSIQAVISNIAFDILKLIKSTADLKTTLEKESDLKVMLEFFQQVASDPDYDPDVNLPTDQLLKEINLKDSRYEKLMRVLLERNYIFTSQDCVDCISSHVAVVDNSSRLNLLKKMIKHVKEGSGYSSEAKEMVLNMADSLLADQLLRVLDECLDSGLDDCLKTQGFDKQMTSVFNQLAEKNSCKSSNKHIWLCLQSGQAVVHEAVRLPLAFPGLVTVMVQTLSSIPRVCQAKDRSGISVLATALQERLLAGLEGREQRDFVDLVKGLLESDVLDAQEVLNLFEPYLKVSNDAELKNLDLPLEILKVLIEYGEQALIKPGPELVGLILVLLYVIHSTCNLNAVNCAVHLKLRTDALKILKAIIQNMSSHPETFQRELSMLKQMIVKKSFHPRCIYPLFDVMDCKEACRSVEDYFLSVLFKFQYELGKDNQVKPLQIIEIGLLPSKLAKMSRQSWIVMLVQLLPHCSEEEWLASFYITHEYLKSGQMAVHTMRVFQEVLYWLCIETEKATQQEIADCEPISHTPSVSLQHCFRSFSNAAMMYIEDLMEGVPYDKRFRILCGISKWWCCIIPLYRNCQELPVLLLNLLWSAIEEMLNAGCLVLEDSGTVPQVNGESKVSKRKKKCKKKRGMAENNQESPSVVKVEESKCPVQIQNGDIVHDSTDAHDGKISISGTHDGNVEKVPSELSTVSSTRTSSPENITTDKRNNISSVDFKAKIEEISLCFIKYVPSSNLACSVAGKLKKLNDVALMPE</sequence>
<dbReference type="EMBL" id="JAXCGZ010002007">
    <property type="protein sequence ID" value="KAK7084689.1"/>
    <property type="molecule type" value="Genomic_DNA"/>
</dbReference>
<proteinExistence type="predicted"/>
<evidence type="ECO:0000313" key="2">
    <source>
        <dbReference type="EMBL" id="KAK7084689.1"/>
    </source>
</evidence>